<dbReference type="EMBL" id="OC918269">
    <property type="protein sequence ID" value="CAD7649056.1"/>
    <property type="molecule type" value="Genomic_DNA"/>
</dbReference>
<evidence type="ECO:0000313" key="4">
    <source>
        <dbReference type="Proteomes" id="UP000728032"/>
    </source>
</evidence>
<evidence type="ECO:0000313" key="3">
    <source>
        <dbReference type="EMBL" id="CAD7649056.1"/>
    </source>
</evidence>
<dbReference type="InterPro" id="IPR036249">
    <property type="entry name" value="Thioredoxin-like_sf"/>
</dbReference>
<feature type="transmembrane region" description="Helical" evidence="1">
    <location>
        <begin position="124"/>
        <end position="147"/>
    </location>
</feature>
<proteinExistence type="predicted"/>
<dbReference type="Gene3D" id="3.40.30.10">
    <property type="entry name" value="Glutaredoxin"/>
    <property type="match status" value="1"/>
</dbReference>
<dbReference type="Pfam" id="PF00085">
    <property type="entry name" value="Thioredoxin"/>
    <property type="match status" value="1"/>
</dbReference>
<reference evidence="3" key="1">
    <citation type="submission" date="2020-11" db="EMBL/GenBank/DDBJ databases">
        <authorList>
            <person name="Tran Van P."/>
        </authorList>
    </citation>
    <scope>NUCLEOTIDE SEQUENCE</scope>
</reference>
<keyword evidence="1" id="KW-1133">Transmembrane helix</keyword>
<protein>
    <recommendedName>
        <fullName evidence="2">Thioredoxin domain-containing protein</fullName>
    </recommendedName>
</protein>
<dbReference type="CDD" id="cd02961">
    <property type="entry name" value="PDI_a_family"/>
    <property type="match status" value="1"/>
</dbReference>
<dbReference type="OrthoDB" id="72053at2759"/>
<dbReference type="PANTHER" id="PTHR19991:SF2">
    <property type="entry name" value="GH08893P"/>
    <property type="match status" value="1"/>
</dbReference>
<feature type="domain" description="Thioredoxin" evidence="2">
    <location>
        <begin position="18"/>
        <end position="101"/>
    </location>
</feature>
<keyword evidence="4" id="KW-1185">Reference proteome</keyword>
<gene>
    <name evidence="3" type="ORF">ONB1V03_LOCUS7074</name>
</gene>
<dbReference type="AlphaFoldDB" id="A0A7R9LWJ9"/>
<dbReference type="Proteomes" id="UP000728032">
    <property type="component" value="Unassembled WGS sequence"/>
</dbReference>
<organism evidence="3">
    <name type="scientific">Oppiella nova</name>
    <dbReference type="NCBI Taxonomy" id="334625"/>
    <lineage>
        <taxon>Eukaryota</taxon>
        <taxon>Metazoa</taxon>
        <taxon>Ecdysozoa</taxon>
        <taxon>Arthropoda</taxon>
        <taxon>Chelicerata</taxon>
        <taxon>Arachnida</taxon>
        <taxon>Acari</taxon>
        <taxon>Acariformes</taxon>
        <taxon>Sarcoptiformes</taxon>
        <taxon>Oribatida</taxon>
        <taxon>Brachypylina</taxon>
        <taxon>Oppioidea</taxon>
        <taxon>Oppiidae</taxon>
        <taxon>Oppiella</taxon>
    </lineage>
</organism>
<keyword evidence="1" id="KW-0812">Transmembrane</keyword>
<dbReference type="PANTHER" id="PTHR19991">
    <property type="entry name" value="L 2 01289"/>
    <property type="match status" value="1"/>
</dbReference>
<dbReference type="InterPro" id="IPR013766">
    <property type="entry name" value="Thioredoxin_domain"/>
</dbReference>
<name>A0A7R9LWJ9_9ACAR</name>
<sequence length="157" mass="18829">LKWLTSNDVFEIKDEIEEVNRKMLDKLLNDNDFVAVYFYEKDCYDCEEVLHELEHIDDECDDLDIMFVKIRDSRYARKYGISEVPALVMFRKKFPAIYRGDLMREEDVLEWLRKNRYRHPELNLFMYALASITGAFIVYTLFLIFCIKAPKSATKKD</sequence>
<dbReference type="SUPFAM" id="SSF52833">
    <property type="entry name" value="Thioredoxin-like"/>
    <property type="match status" value="1"/>
</dbReference>
<evidence type="ECO:0000256" key="1">
    <source>
        <dbReference type="SAM" id="Phobius"/>
    </source>
</evidence>
<accession>A0A7R9LWJ9</accession>
<evidence type="ECO:0000259" key="2">
    <source>
        <dbReference type="Pfam" id="PF00085"/>
    </source>
</evidence>
<dbReference type="EMBL" id="CAJPVJ010003444">
    <property type="protein sequence ID" value="CAG2167574.1"/>
    <property type="molecule type" value="Genomic_DNA"/>
</dbReference>
<feature type="non-terminal residue" evidence="3">
    <location>
        <position position="1"/>
    </location>
</feature>
<keyword evidence="1" id="KW-0472">Membrane</keyword>